<dbReference type="GO" id="GO:0015689">
    <property type="term" value="P:molybdate ion transport"/>
    <property type="evidence" value="ECO:0007669"/>
    <property type="project" value="InterPro"/>
</dbReference>
<dbReference type="InterPro" id="IPR036390">
    <property type="entry name" value="WH_DNA-bd_sf"/>
</dbReference>
<evidence type="ECO:0000256" key="4">
    <source>
        <dbReference type="ARBA" id="ARBA00022505"/>
    </source>
</evidence>
<evidence type="ECO:0000256" key="5">
    <source>
        <dbReference type="ARBA" id="ARBA00022737"/>
    </source>
</evidence>
<reference evidence="7 8" key="1">
    <citation type="submission" date="2019-04" db="EMBL/GenBank/DDBJ databases">
        <title>Complete genome sequence of Arthrobacter sp. ZXY-2 associated with effective atrazine degradation and salt adaptation.</title>
        <authorList>
            <person name="Zhao X."/>
        </authorList>
    </citation>
    <scope>NUCLEOTIDE SEQUENCE [LARGE SCALE GENOMIC DNA]</scope>
    <source>
        <strain evidence="8">ZP60</strain>
    </source>
</reference>
<accession>A0A4D6KIQ0</accession>
<evidence type="ECO:0000256" key="2">
    <source>
        <dbReference type="ARBA" id="ARBA00008110"/>
    </source>
</evidence>
<dbReference type="Proteomes" id="UP000297053">
    <property type="component" value="Chromosome"/>
</dbReference>
<dbReference type="InterPro" id="IPR051815">
    <property type="entry name" value="Molybdate_resp_trans_reg"/>
</dbReference>
<dbReference type="GeneID" id="42179308"/>
<evidence type="ECO:0000313" key="8">
    <source>
        <dbReference type="Proteomes" id="UP000297053"/>
    </source>
</evidence>
<protein>
    <submittedName>
        <fullName evidence="7">LysR family transcriptional regulator</fullName>
    </submittedName>
</protein>
<dbReference type="Pfam" id="PF00126">
    <property type="entry name" value="HTH_1"/>
    <property type="match status" value="1"/>
</dbReference>
<sequence length="237" mass="24298">MDTDVAVSLTADGVTVDASDAALLRAVDSEGSLNAAATALGRSYSRAHKRLTVLEETLGSLVERERGGEGGGGSVLTDRGRELLTQFARVHTVVSGTAAADVIALSGTVRERSGRLVTAESPAGELHAIVVGGDRDPSVDTGDDVTVTLTADAVTLQEPDATLSATRTSARNRLRGTVTAVDERDGVATITVDVGAATPIPVLVTAASRARLDLEPGDPVVATFKATAARVTRLSEE</sequence>
<reference evidence="7 8" key="2">
    <citation type="submission" date="2019-04" db="EMBL/GenBank/DDBJ databases">
        <authorList>
            <person name="Yang S."/>
            <person name="Wei W."/>
        </authorList>
    </citation>
    <scope>NUCLEOTIDE SEQUENCE [LARGE SCALE GENOMIC DNA]</scope>
    <source>
        <strain evidence="8">ZP60</strain>
    </source>
</reference>
<dbReference type="PIRSF" id="PIRSF005763">
    <property type="entry name" value="Txn_reg_ModE"/>
    <property type="match status" value="1"/>
</dbReference>
<dbReference type="AlphaFoldDB" id="A0A4D6KIQ0"/>
<proteinExistence type="inferred from homology"/>
<dbReference type="InterPro" id="IPR000847">
    <property type="entry name" value="LysR_HTH_N"/>
</dbReference>
<dbReference type="NCBIfam" id="TIGR00638">
    <property type="entry name" value="Mop"/>
    <property type="match status" value="1"/>
</dbReference>
<dbReference type="PANTHER" id="PTHR30432">
    <property type="entry name" value="TRANSCRIPTIONAL REGULATOR MODE"/>
    <property type="match status" value="1"/>
</dbReference>
<dbReference type="InterPro" id="IPR004606">
    <property type="entry name" value="Mop_domain"/>
</dbReference>
<dbReference type="Gene3D" id="1.10.10.10">
    <property type="entry name" value="Winged helix-like DNA-binding domain superfamily/Winged helix DNA-binding domain"/>
    <property type="match status" value="1"/>
</dbReference>
<dbReference type="GO" id="GO:0003700">
    <property type="term" value="F:DNA-binding transcription factor activity"/>
    <property type="evidence" value="ECO:0007669"/>
    <property type="project" value="InterPro"/>
</dbReference>
<dbReference type="InterPro" id="IPR008995">
    <property type="entry name" value="Mo/tungstate-bd_C_term_dom"/>
</dbReference>
<keyword evidence="3" id="KW-0813">Transport</keyword>
<evidence type="ECO:0000256" key="1">
    <source>
        <dbReference type="ARBA" id="ARBA00004202"/>
    </source>
</evidence>
<evidence type="ECO:0000313" key="7">
    <source>
        <dbReference type="EMBL" id="QCD65991.1"/>
    </source>
</evidence>
<evidence type="ECO:0000259" key="6">
    <source>
        <dbReference type="PROSITE" id="PS51866"/>
    </source>
</evidence>
<dbReference type="GO" id="GO:0005886">
    <property type="term" value="C:plasma membrane"/>
    <property type="evidence" value="ECO:0007669"/>
    <property type="project" value="UniProtKB-SubCell"/>
</dbReference>
<keyword evidence="4" id="KW-0500">Molybdenum</keyword>
<dbReference type="KEGG" id="halz:E5139_10190"/>
<dbReference type="OMA" id="YGSMHRA"/>
<dbReference type="SUPFAM" id="SSF46785">
    <property type="entry name" value="Winged helix' DNA-binding domain"/>
    <property type="match status" value="1"/>
</dbReference>
<dbReference type="InterPro" id="IPR016462">
    <property type="entry name" value="ModE"/>
</dbReference>
<dbReference type="Gene3D" id="2.40.50.100">
    <property type="match status" value="1"/>
</dbReference>
<dbReference type="RefSeq" id="WP_015762374.1">
    <property type="nucleotide sequence ID" value="NZ_CP039375.1"/>
</dbReference>
<dbReference type="PROSITE" id="PS51866">
    <property type="entry name" value="MOP"/>
    <property type="match status" value="1"/>
</dbReference>
<dbReference type="Pfam" id="PF03459">
    <property type="entry name" value="TOBE"/>
    <property type="match status" value="1"/>
</dbReference>
<dbReference type="InterPro" id="IPR036388">
    <property type="entry name" value="WH-like_DNA-bd_sf"/>
</dbReference>
<comment type="subcellular location">
    <subcellularLocation>
        <location evidence="1">Cell membrane</location>
        <topology evidence="1">Peripheral membrane protein</topology>
    </subcellularLocation>
</comment>
<keyword evidence="5" id="KW-0677">Repeat</keyword>
<dbReference type="SUPFAM" id="SSF50331">
    <property type="entry name" value="MOP-like"/>
    <property type="match status" value="1"/>
</dbReference>
<dbReference type="GO" id="GO:0030151">
    <property type="term" value="F:molybdenum ion binding"/>
    <property type="evidence" value="ECO:0007669"/>
    <property type="project" value="InterPro"/>
</dbReference>
<feature type="domain" description="Mop" evidence="6">
    <location>
        <begin position="167"/>
        <end position="233"/>
    </location>
</feature>
<organism evidence="7 8">
    <name type="scientific">Halomicrobium mukohataei</name>
    <dbReference type="NCBI Taxonomy" id="57705"/>
    <lineage>
        <taxon>Archaea</taxon>
        <taxon>Methanobacteriati</taxon>
        <taxon>Methanobacteriota</taxon>
        <taxon>Stenosarchaea group</taxon>
        <taxon>Halobacteria</taxon>
        <taxon>Halobacteriales</taxon>
        <taxon>Haloarculaceae</taxon>
        <taxon>Halomicrobium</taxon>
    </lineage>
</organism>
<evidence type="ECO:0000256" key="3">
    <source>
        <dbReference type="ARBA" id="ARBA00022448"/>
    </source>
</evidence>
<dbReference type="PANTHER" id="PTHR30432:SF1">
    <property type="entry name" value="DNA-BINDING TRANSCRIPTIONAL DUAL REGULATOR MODE"/>
    <property type="match status" value="1"/>
</dbReference>
<dbReference type="EMBL" id="CP039375">
    <property type="protein sequence ID" value="QCD65991.1"/>
    <property type="molecule type" value="Genomic_DNA"/>
</dbReference>
<comment type="similarity">
    <text evidence="2">Belongs to the ModE family.</text>
</comment>
<gene>
    <name evidence="7" type="ORF">E5139_10190</name>
</gene>
<dbReference type="InterPro" id="IPR005116">
    <property type="entry name" value="Transp-assoc_OB_typ1"/>
</dbReference>
<name>A0A4D6KIQ0_9EURY</name>